<reference evidence="2" key="1">
    <citation type="submission" date="2023-10" db="EMBL/GenBank/DDBJ databases">
        <authorList>
            <person name="Chen Y."/>
            <person name="Shah S."/>
            <person name="Dougan E. K."/>
            <person name="Thang M."/>
            <person name="Chan C."/>
        </authorList>
    </citation>
    <scope>NUCLEOTIDE SEQUENCE [LARGE SCALE GENOMIC DNA]</scope>
</reference>
<feature type="compositionally biased region" description="Low complexity" evidence="1">
    <location>
        <begin position="421"/>
        <end position="430"/>
    </location>
</feature>
<dbReference type="InterPro" id="IPR011256">
    <property type="entry name" value="Reg_factor_effector_dom_sf"/>
</dbReference>
<protein>
    <submittedName>
        <fullName evidence="2">Uncharacterized protein</fullName>
    </submittedName>
</protein>
<dbReference type="Gene3D" id="3.20.80.10">
    <property type="entry name" value="Regulatory factor, effector binding domain"/>
    <property type="match status" value="1"/>
</dbReference>
<evidence type="ECO:0000313" key="2">
    <source>
        <dbReference type="EMBL" id="CAK0901161.1"/>
    </source>
</evidence>
<accession>A0ABN9XN77</accession>
<proteinExistence type="predicted"/>
<feature type="compositionally biased region" description="Basic residues" evidence="1">
    <location>
        <begin position="119"/>
        <end position="132"/>
    </location>
</feature>
<feature type="region of interest" description="Disordered" evidence="1">
    <location>
        <begin position="390"/>
        <end position="464"/>
    </location>
</feature>
<sequence length="489" mass="51082">MGDVAAVACCDMRGTRAKRRRAAGCRKPMPPAAKRGTLPPVLPMAVSLGGPGDQVVVAAARVNEQLRTAAPPPGYAGFVAGTRGVAGQTFGSTCLSAREAGAECTPRGRGTRLQSGGAARRHQSGHTGHGARPRACAGRAGEARRRLAEPPPTRHRRRGPAQAPSPRKRGVSPTAPHEMHPLEVVLSTRVPGDLAAPPLRERATRPESATATGWRMQSPSHRHMSFIAPGNIVYLIALLDQFISATGCWRMRSCSRRQLVSLFSTCARRIGTPWWCAESLRSQIVVPLLRYAPSVVAETNFDGAWGSNNVGSPFGALARYIGVFGTPQNTAAGGASAQPIAMTAPVLVSPQPQGAPEAISMTAPVLVSAPAGSQHTIRGVRAARVPVHERGAGAPADGPPDQAAAAPGEAPGGALVHLELPAGSRQRAAGGAAGRSGPRGDRDGWRARRGADGEVEWQAAGYNPPFTLPFLKRNEVCVNVEEPSEGCRQ</sequence>
<feature type="compositionally biased region" description="Low complexity" evidence="1">
    <location>
        <begin position="392"/>
        <end position="414"/>
    </location>
</feature>
<comment type="caution">
    <text evidence="2">The sequence shown here is derived from an EMBL/GenBank/DDBJ whole genome shotgun (WGS) entry which is preliminary data.</text>
</comment>
<gene>
    <name evidence="2" type="ORF">PCOR1329_LOCUS78224</name>
</gene>
<keyword evidence="3" id="KW-1185">Reference proteome</keyword>
<dbReference type="Proteomes" id="UP001189429">
    <property type="component" value="Unassembled WGS sequence"/>
</dbReference>
<feature type="compositionally biased region" description="Basic and acidic residues" evidence="1">
    <location>
        <begin position="438"/>
        <end position="452"/>
    </location>
</feature>
<name>A0ABN9XN77_9DINO</name>
<evidence type="ECO:0000313" key="3">
    <source>
        <dbReference type="Proteomes" id="UP001189429"/>
    </source>
</evidence>
<evidence type="ECO:0000256" key="1">
    <source>
        <dbReference type="SAM" id="MobiDB-lite"/>
    </source>
</evidence>
<organism evidence="2 3">
    <name type="scientific">Prorocentrum cordatum</name>
    <dbReference type="NCBI Taxonomy" id="2364126"/>
    <lineage>
        <taxon>Eukaryota</taxon>
        <taxon>Sar</taxon>
        <taxon>Alveolata</taxon>
        <taxon>Dinophyceae</taxon>
        <taxon>Prorocentrales</taxon>
        <taxon>Prorocentraceae</taxon>
        <taxon>Prorocentrum</taxon>
    </lineage>
</organism>
<dbReference type="SUPFAM" id="SSF55136">
    <property type="entry name" value="Probable bacterial effector-binding domain"/>
    <property type="match status" value="1"/>
</dbReference>
<dbReference type="EMBL" id="CAUYUJ010020893">
    <property type="protein sequence ID" value="CAK0901161.1"/>
    <property type="molecule type" value="Genomic_DNA"/>
</dbReference>
<feature type="region of interest" description="Disordered" evidence="1">
    <location>
        <begin position="101"/>
        <end position="179"/>
    </location>
</feature>